<dbReference type="Proteomes" id="UP000624244">
    <property type="component" value="Unassembled WGS sequence"/>
</dbReference>
<evidence type="ECO:0000313" key="2">
    <source>
        <dbReference type="Proteomes" id="UP000624244"/>
    </source>
</evidence>
<accession>A0A8H5Z9T1</accession>
<protein>
    <submittedName>
        <fullName evidence="1">Uncharacterized protein</fullName>
    </submittedName>
</protein>
<sequence length="287" mass="31717">MCGEGGGLRLRICDERASLRGDEFGNIGDNSRTRITRCGALLSSLFRQAAAHEPIALARVILVFFSWSQPRLWCLDRRCGRMVNLPGSWVEHGSHILQFQRVALWQLWRNEPEEHSSYTAGGSSHRARKEKKPSDSVHGIDYCFFLGPLVSASLVGACESLVLQQTVLLARGDMWGGARAKNRACTALLPRRGRAGCKATERQSLSYRICAFLKDRCKNSSTTPAQDFCCLTFLPCNSRINGAGWRYTKSKEHAPTGHQLIRSTASSTDIDNGVFTGSIQPCVPWGA</sequence>
<proteinExistence type="predicted"/>
<organism evidence="1 2">
    <name type="scientific">Cochliobolus sativus</name>
    <name type="common">Common root rot and spot blotch fungus</name>
    <name type="synonym">Bipolaris sorokiniana</name>
    <dbReference type="NCBI Taxonomy" id="45130"/>
    <lineage>
        <taxon>Eukaryota</taxon>
        <taxon>Fungi</taxon>
        <taxon>Dikarya</taxon>
        <taxon>Ascomycota</taxon>
        <taxon>Pezizomycotina</taxon>
        <taxon>Dothideomycetes</taxon>
        <taxon>Pleosporomycetidae</taxon>
        <taxon>Pleosporales</taxon>
        <taxon>Pleosporineae</taxon>
        <taxon>Pleosporaceae</taxon>
        <taxon>Bipolaris</taxon>
    </lineage>
</organism>
<name>A0A8H5Z9T1_COCSA</name>
<gene>
    <name evidence="1" type="ORF">GGP41_001275</name>
</gene>
<comment type="caution">
    <text evidence="1">The sequence shown here is derived from an EMBL/GenBank/DDBJ whole genome shotgun (WGS) entry which is preliminary data.</text>
</comment>
<reference evidence="1" key="1">
    <citation type="submission" date="2019-11" db="EMBL/GenBank/DDBJ databases">
        <title>Bipolaris sorokiniana Genome sequencing.</title>
        <authorList>
            <person name="Wang H."/>
        </authorList>
    </citation>
    <scope>NUCLEOTIDE SEQUENCE</scope>
</reference>
<evidence type="ECO:0000313" key="1">
    <source>
        <dbReference type="EMBL" id="KAF5845242.1"/>
    </source>
</evidence>
<dbReference type="AlphaFoldDB" id="A0A8H5Z9T1"/>
<dbReference type="EMBL" id="WNKQ01000020">
    <property type="protein sequence ID" value="KAF5845242.1"/>
    <property type="molecule type" value="Genomic_DNA"/>
</dbReference>